<keyword evidence="11" id="KW-0732">Signal</keyword>
<dbReference type="SUPFAM" id="SSF54452">
    <property type="entry name" value="MHC antigen-recognition domain"/>
    <property type="match status" value="1"/>
</dbReference>
<dbReference type="AlphaFoldDB" id="A0A8D0B9Y7"/>
<evidence type="ECO:0000256" key="7">
    <source>
        <dbReference type="ARBA" id="ARBA00023157"/>
    </source>
</evidence>
<dbReference type="PANTHER" id="PTHR19944">
    <property type="entry name" value="MHC CLASS II-RELATED"/>
    <property type="match status" value="1"/>
</dbReference>
<keyword evidence="14" id="KW-1185">Reference proteome</keyword>
<dbReference type="InterPro" id="IPR011162">
    <property type="entry name" value="MHC_I/II-like_Ag-recog"/>
</dbReference>
<dbReference type="Proteomes" id="UP000694421">
    <property type="component" value="Unplaced"/>
</dbReference>
<evidence type="ECO:0000256" key="6">
    <source>
        <dbReference type="ARBA" id="ARBA00023136"/>
    </source>
</evidence>
<dbReference type="InterPro" id="IPR003006">
    <property type="entry name" value="Ig/MHC_CS"/>
</dbReference>
<dbReference type="GO" id="GO:0042613">
    <property type="term" value="C:MHC class II protein complex"/>
    <property type="evidence" value="ECO:0007669"/>
    <property type="project" value="UniProtKB-KW"/>
</dbReference>
<dbReference type="GO" id="GO:0002504">
    <property type="term" value="P:antigen processing and presentation of peptide or polysaccharide antigen via MHC class II"/>
    <property type="evidence" value="ECO:0007669"/>
    <property type="project" value="UniProtKB-KW"/>
</dbReference>
<dbReference type="FunFam" id="3.10.320.10:FF:000001">
    <property type="entry name" value="HLA class II histocompatibility antigen, DRB1-1 beta chain"/>
    <property type="match status" value="1"/>
</dbReference>
<dbReference type="GeneTree" id="ENSGT00940000162390"/>
<dbReference type="InterPro" id="IPR003597">
    <property type="entry name" value="Ig_C1-set"/>
</dbReference>
<dbReference type="SUPFAM" id="SSF48726">
    <property type="entry name" value="Immunoglobulin"/>
    <property type="match status" value="1"/>
</dbReference>
<keyword evidence="2 10" id="KW-0812">Transmembrane</keyword>
<dbReference type="SMART" id="SM00921">
    <property type="entry name" value="MHC_II_beta"/>
    <property type="match status" value="1"/>
</dbReference>
<keyword evidence="8" id="KW-0325">Glycoprotein</keyword>
<feature type="signal peptide" evidence="11">
    <location>
        <begin position="1"/>
        <end position="20"/>
    </location>
</feature>
<keyword evidence="7" id="KW-1015">Disulfide bond</keyword>
<dbReference type="InterPro" id="IPR007110">
    <property type="entry name" value="Ig-like_dom"/>
</dbReference>
<keyword evidence="3" id="KW-0391">Immunity</keyword>
<dbReference type="SMART" id="SM00407">
    <property type="entry name" value="IGc1"/>
    <property type="match status" value="1"/>
</dbReference>
<organism evidence="13 14">
    <name type="scientific">Salvator merianae</name>
    <name type="common">Argentine black and white tegu</name>
    <name type="synonym">Tupinambis merianae</name>
    <dbReference type="NCBI Taxonomy" id="96440"/>
    <lineage>
        <taxon>Eukaryota</taxon>
        <taxon>Metazoa</taxon>
        <taxon>Chordata</taxon>
        <taxon>Craniata</taxon>
        <taxon>Vertebrata</taxon>
        <taxon>Euteleostomi</taxon>
        <taxon>Lepidosauria</taxon>
        <taxon>Squamata</taxon>
        <taxon>Bifurcata</taxon>
        <taxon>Unidentata</taxon>
        <taxon>Episquamata</taxon>
        <taxon>Laterata</taxon>
        <taxon>Teiioidea</taxon>
        <taxon>Teiidae</taxon>
        <taxon>Salvator</taxon>
    </lineage>
</organism>
<evidence type="ECO:0000256" key="8">
    <source>
        <dbReference type="ARBA" id="ARBA00023180"/>
    </source>
</evidence>
<dbReference type="InterPro" id="IPR014745">
    <property type="entry name" value="MHC_II_a/b_N"/>
</dbReference>
<evidence type="ECO:0000313" key="13">
    <source>
        <dbReference type="Ensembl" id="ENSSMRP00000004344.1"/>
    </source>
</evidence>
<dbReference type="PANTHER" id="PTHR19944:SF99">
    <property type="entry name" value="HLA CLASS II HISTOCOMPATIBILITY ANTIGEN, DRB1 BETA CHAIN"/>
    <property type="match status" value="1"/>
</dbReference>
<evidence type="ECO:0000256" key="3">
    <source>
        <dbReference type="ARBA" id="ARBA00022859"/>
    </source>
</evidence>
<name>A0A8D0B9Y7_SALMN</name>
<evidence type="ECO:0000259" key="12">
    <source>
        <dbReference type="PROSITE" id="PS50835"/>
    </source>
</evidence>
<dbReference type="InterPro" id="IPR013783">
    <property type="entry name" value="Ig-like_fold"/>
</dbReference>
<dbReference type="InterPro" id="IPR050160">
    <property type="entry name" value="MHC/Immunoglobulin"/>
</dbReference>
<dbReference type="Gene3D" id="2.60.40.10">
    <property type="entry name" value="Immunoglobulins"/>
    <property type="match status" value="1"/>
</dbReference>
<sequence>MRLLAVLLVLIGAFPGEGLGGPWEEETDEPFLYQWGPECHFLNGTQRVQYLDRYFWGRQEYVRFDSQVGKFEALTELGRQTAEKWNRDRDFLQRKKAAVDAFCRYNYGIYAPFARNRRVQPIVAITPTDHPGTSHNILLICNVGGFYPPSIEIKWFKNGEEERGSHVWSTDLIRNGDWTFQTEVMLETQAERGDVYTCQVEHASFKEPVTVQWEAQSNAARSKMWTGIVGFVLGLVFVATGLAVYLRSKKALMN</sequence>
<dbReference type="CDD" id="cd05766">
    <property type="entry name" value="IgC1_MHC_II_beta"/>
    <property type="match status" value="1"/>
</dbReference>
<keyword evidence="5" id="KW-1064">Adaptive immunity</keyword>
<evidence type="ECO:0000313" key="14">
    <source>
        <dbReference type="Proteomes" id="UP000694421"/>
    </source>
</evidence>
<dbReference type="PROSITE" id="PS00290">
    <property type="entry name" value="IG_MHC"/>
    <property type="match status" value="1"/>
</dbReference>
<reference evidence="13" key="2">
    <citation type="submission" date="2025-09" db="UniProtKB">
        <authorList>
            <consortium name="Ensembl"/>
        </authorList>
    </citation>
    <scope>IDENTIFICATION</scope>
</reference>
<protein>
    <recommendedName>
        <fullName evidence="12">Ig-like domain-containing protein</fullName>
    </recommendedName>
</protein>
<feature type="domain" description="Ig-like" evidence="12">
    <location>
        <begin position="121"/>
        <end position="210"/>
    </location>
</feature>
<evidence type="ECO:0000256" key="2">
    <source>
        <dbReference type="ARBA" id="ARBA00022692"/>
    </source>
</evidence>
<evidence type="ECO:0000256" key="9">
    <source>
        <dbReference type="ARBA" id="ARBA00023182"/>
    </source>
</evidence>
<accession>A0A8D0B9Y7</accession>
<keyword evidence="6 10" id="KW-0472">Membrane</keyword>
<dbReference type="PROSITE" id="PS50835">
    <property type="entry name" value="IG_LIKE"/>
    <property type="match status" value="1"/>
</dbReference>
<dbReference type="Pfam" id="PF07654">
    <property type="entry name" value="C1-set"/>
    <property type="match status" value="1"/>
</dbReference>
<evidence type="ECO:0000256" key="11">
    <source>
        <dbReference type="SAM" id="SignalP"/>
    </source>
</evidence>
<reference evidence="13" key="1">
    <citation type="submission" date="2025-08" db="UniProtKB">
        <authorList>
            <consortium name="Ensembl"/>
        </authorList>
    </citation>
    <scope>IDENTIFICATION</scope>
</reference>
<dbReference type="InterPro" id="IPR036179">
    <property type="entry name" value="Ig-like_dom_sf"/>
</dbReference>
<keyword evidence="4 10" id="KW-1133">Transmembrane helix</keyword>
<dbReference type="Ensembl" id="ENSSMRT00000005134.1">
    <property type="protein sequence ID" value="ENSSMRP00000004344.1"/>
    <property type="gene ID" value="ENSSMRG00000003605.1"/>
</dbReference>
<dbReference type="FunFam" id="2.60.40.10:FF:000116">
    <property type="entry name" value="HLA class II histocompatibility antigen, DRB1-1 beta chain"/>
    <property type="match status" value="1"/>
</dbReference>
<keyword evidence="9" id="KW-0491">MHC II</keyword>
<evidence type="ECO:0000256" key="1">
    <source>
        <dbReference type="ARBA" id="ARBA00004479"/>
    </source>
</evidence>
<dbReference type="InterPro" id="IPR000353">
    <property type="entry name" value="MHC_II_b_N"/>
</dbReference>
<feature type="chain" id="PRO_5034225529" description="Ig-like domain-containing protein" evidence="11">
    <location>
        <begin position="21"/>
        <end position="254"/>
    </location>
</feature>
<dbReference type="Pfam" id="PF00969">
    <property type="entry name" value="MHC_II_beta"/>
    <property type="match status" value="1"/>
</dbReference>
<proteinExistence type="predicted"/>
<evidence type="ECO:0000256" key="5">
    <source>
        <dbReference type="ARBA" id="ARBA00023130"/>
    </source>
</evidence>
<evidence type="ECO:0000256" key="10">
    <source>
        <dbReference type="SAM" id="Phobius"/>
    </source>
</evidence>
<dbReference type="Gene3D" id="3.10.320.10">
    <property type="entry name" value="Class II Histocompatibility Antigen, M Beta Chain, Chain B, domain 1"/>
    <property type="match status" value="1"/>
</dbReference>
<feature type="transmembrane region" description="Helical" evidence="10">
    <location>
        <begin position="224"/>
        <end position="246"/>
    </location>
</feature>
<dbReference type="GO" id="GO:0002250">
    <property type="term" value="P:adaptive immune response"/>
    <property type="evidence" value="ECO:0007669"/>
    <property type="project" value="UniProtKB-KW"/>
</dbReference>
<comment type="subcellular location">
    <subcellularLocation>
        <location evidence="1">Membrane</location>
        <topology evidence="1">Single-pass type I membrane protein</topology>
    </subcellularLocation>
</comment>
<evidence type="ECO:0000256" key="4">
    <source>
        <dbReference type="ARBA" id="ARBA00022989"/>
    </source>
</evidence>
<dbReference type="OMA" id="TEIWYQN"/>